<dbReference type="SUPFAM" id="SSF51126">
    <property type="entry name" value="Pectin lyase-like"/>
    <property type="match status" value="1"/>
</dbReference>
<evidence type="ECO:0000256" key="7">
    <source>
        <dbReference type="ARBA" id="ARBA00022801"/>
    </source>
</evidence>
<feature type="domain" description="Pectinesterase inhibitor" evidence="15">
    <location>
        <begin position="41"/>
        <end position="199"/>
    </location>
</feature>
<evidence type="ECO:0000256" key="10">
    <source>
        <dbReference type="ARBA" id="ARBA00023180"/>
    </source>
</evidence>
<organism evidence="16 17">
    <name type="scientific">Tripterygium wilfordii</name>
    <name type="common">Thunder God vine</name>
    <dbReference type="NCBI Taxonomy" id="458696"/>
    <lineage>
        <taxon>Eukaryota</taxon>
        <taxon>Viridiplantae</taxon>
        <taxon>Streptophyta</taxon>
        <taxon>Embryophyta</taxon>
        <taxon>Tracheophyta</taxon>
        <taxon>Spermatophyta</taxon>
        <taxon>Magnoliopsida</taxon>
        <taxon>eudicotyledons</taxon>
        <taxon>Gunneridae</taxon>
        <taxon>Pentapetalae</taxon>
        <taxon>rosids</taxon>
        <taxon>fabids</taxon>
        <taxon>Celastrales</taxon>
        <taxon>Celastraceae</taxon>
        <taxon>Tripterygium</taxon>
    </lineage>
</organism>
<evidence type="ECO:0000256" key="8">
    <source>
        <dbReference type="ARBA" id="ARBA00023085"/>
    </source>
</evidence>
<dbReference type="FunFam" id="1.20.140.40:FF:000001">
    <property type="entry name" value="Pectinesterase"/>
    <property type="match status" value="1"/>
</dbReference>
<keyword evidence="17" id="KW-1185">Reference proteome</keyword>
<evidence type="ECO:0000256" key="13">
    <source>
        <dbReference type="PROSITE-ProRule" id="PRU10040"/>
    </source>
</evidence>
<evidence type="ECO:0000256" key="2">
    <source>
        <dbReference type="ARBA" id="ARBA00005184"/>
    </source>
</evidence>
<dbReference type="InterPro" id="IPR000070">
    <property type="entry name" value="Pectinesterase_cat"/>
</dbReference>
<dbReference type="EC" id="3.1.1.11" evidence="5 14"/>
<keyword evidence="10" id="KW-0325">Glycoprotein</keyword>
<comment type="caution">
    <text evidence="16">The sequence shown here is derived from an EMBL/GenBank/DDBJ whole genome shotgun (WGS) entry which is preliminary data.</text>
</comment>
<name>A0A7J7CE18_TRIWF</name>
<comment type="pathway">
    <text evidence="2 14">Glycan metabolism; pectin degradation; 2-dehydro-3-deoxy-D-gluconate from pectin: step 1/5.</text>
</comment>
<dbReference type="UniPathway" id="UPA00545">
    <property type="reaction ID" value="UER00823"/>
</dbReference>
<evidence type="ECO:0000256" key="11">
    <source>
        <dbReference type="ARBA" id="ARBA00047928"/>
    </source>
</evidence>
<keyword evidence="8 14" id="KW-0063">Aspartyl esterase</keyword>
<dbReference type="InterPro" id="IPR035513">
    <property type="entry name" value="Invertase/methylesterase_inhib"/>
</dbReference>
<dbReference type="Gene3D" id="1.20.140.40">
    <property type="entry name" value="Invertase/pectin methylesterase inhibitor family protein"/>
    <property type="match status" value="1"/>
</dbReference>
<protein>
    <recommendedName>
        <fullName evidence="5 14">Pectinesterase</fullName>
        <ecNumber evidence="5 14">3.1.1.11</ecNumber>
    </recommendedName>
</protein>
<evidence type="ECO:0000256" key="12">
    <source>
        <dbReference type="ARBA" id="ARBA00057335"/>
    </source>
</evidence>
<keyword evidence="6" id="KW-0964">Secreted</keyword>
<dbReference type="AlphaFoldDB" id="A0A7J7CE18"/>
<dbReference type="CDD" id="cd15798">
    <property type="entry name" value="PMEI-like_3"/>
    <property type="match status" value="1"/>
</dbReference>
<dbReference type="InParanoid" id="A0A7J7CE18"/>
<dbReference type="GO" id="GO:0042545">
    <property type="term" value="P:cell wall modification"/>
    <property type="evidence" value="ECO:0007669"/>
    <property type="project" value="UniProtKB-UniRule"/>
</dbReference>
<evidence type="ECO:0000256" key="3">
    <source>
        <dbReference type="ARBA" id="ARBA00006027"/>
    </source>
</evidence>
<evidence type="ECO:0000259" key="15">
    <source>
        <dbReference type="SMART" id="SM00856"/>
    </source>
</evidence>
<evidence type="ECO:0000256" key="1">
    <source>
        <dbReference type="ARBA" id="ARBA00004191"/>
    </source>
</evidence>
<sequence>MVAGKVIASVTSLILVVGVVIGAVVVVQKNGSSKSDENMTPHMKAVTQMCAPTDYKESCVKSLSSVNNTDPKELFKAAIMATAEAVKKSLNISDSIVVDATKEPRVKMAVDDCKDLMDFAVQELQASFSSVGDSEMHTMHDRVADLKNWFSAIISYQQSCLDGFDDPTKTEPNQSHPVKDQLSNGMLDASQLTSNVLAIVDGLANILEKFNLKFDIPGTNSGRRLLEEEEEYPSWVSGADRKLLAKVDNGAIKPNAVVAKDGSGQFKTIGAALAAYPKNFKGRYVIYVKAGIYDEYITLDKKTVNVFLYGDGPRKTIVTGAKSYAKGFGTMQTATFSAVGEGFMAKSMGFQNTAGAQGHQAVALRVQSDRSVFFNCRIDGYQDTLYYHAHRQFYRNCVISGTIDFIFGYGAAVIQNSLIILRRPMDNQFNTVTADGRAERHLATGLVIHNCRIVPEQKLVADRFKIPSYLGRPWKQYSRTIIMESTIGDVIKPEGWFPWSGNFALDTLYYAEYANRGPGAKLDRRVRWKGFRGAISKNEALQYTIDAFIQGSQWIKGSGVPMLAGLKA</sequence>
<dbReference type="InterPro" id="IPR012334">
    <property type="entry name" value="Pectin_lyas_fold"/>
</dbReference>
<dbReference type="GO" id="GO:0045490">
    <property type="term" value="P:pectin catabolic process"/>
    <property type="evidence" value="ECO:0007669"/>
    <property type="project" value="UniProtKB-UniRule"/>
</dbReference>
<dbReference type="PANTHER" id="PTHR31707">
    <property type="entry name" value="PECTINESTERASE"/>
    <property type="match status" value="1"/>
</dbReference>
<evidence type="ECO:0000256" key="14">
    <source>
        <dbReference type="RuleBase" id="RU000589"/>
    </source>
</evidence>
<comment type="catalytic activity">
    <reaction evidence="11 14">
        <text>[(1-&gt;4)-alpha-D-galacturonosyl methyl ester](n) + n H2O = [(1-&gt;4)-alpha-D-galacturonosyl](n) + n methanol + n H(+)</text>
        <dbReference type="Rhea" id="RHEA:22380"/>
        <dbReference type="Rhea" id="RHEA-COMP:14570"/>
        <dbReference type="Rhea" id="RHEA-COMP:14573"/>
        <dbReference type="ChEBI" id="CHEBI:15377"/>
        <dbReference type="ChEBI" id="CHEBI:15378"/>
        <dbReference type="ChEBI" id="CHEBI:17790"/>
        <dbReference type="ChEBI" id="CHEBI:140522"/>
        <dbReference type="ChEBI" id="CHEBI:140523"/>
        <dbReference type="EC" id="3.1.1.11"/>
    </reaction>
</comment>
<dbReference type="Pfam" id="PF04043">
    <property type="entry name" value="PMEI"/>
    <property type="match status" value="1"/>
</dbReference>
<proteinExistence type="inferred from homology"/>
<dbReference type="InterPro" id="IPR011050">
    <property type="entry name" value="Pectin_lyase_fold/virulence"/>
</dbReference>
<dbReference type="OrthoDB" id="2019149at2759"/>
<dbReference type="Pfam" id="PF01095">
    <property type="entry name" value="Pectinesterase"/>
    <property type="match status" value="1"/>
</dbReference>
<dbReference type="NCBIfam" id="TIGR01614">
    <property type="entry name" value="PME_inhib"/>
    <property type="match status" value="1"/>
</dbReference>
<evidence type="ECO:0000313" key="17">
    <source>
        <dbReference type="Proteomes" id="UP000593562"/>
    </source>
</evidence>
<comment type="similarity">
    <text evidence="3">In the N-terminal section; belongs to the PMEI family.</text>
</comment>
<keyword evidence="6" id="KW-0134">Cell wall</keyword>
<dbReference type="PROSITE" id="PS00503">
    <property type="entry name" value="PECTINESTERASE_2"/>
    <property type="match status" value="1"/>
</dbReference>
<evidence type="ECO:0000256" key="9">
    <source>
        <dbReference type="ARBA" id="ARBA00023157"/>
    </source>
</evidence>
<evidence type="ECO:0000256" key="5">
    <source>
        <dbReference type="ARBA" id="ARBA00013229"/>
    </source>
</evidence>
<dbReference type="InterPro" id="IPR006501">
    <property type="entry name" value="Pectinesterase_inhib_dom"/>
</dbReference>
<keyword evidence="9" id="KW-1015">Disulfide bond</keyword>
<dbReference type="InterPro" id="IPR033131">
    <property type="entry name" value="Pectinesterase_Asp_AS"/>
</dbReference>
<dbReference type="SUPFAM" id="SSF101148">
    <property type="entry name" value="Plant invertase/pectin methylesterase inhibitor"/>
    <property type="match status" value="1"/>
</dbReference>
<dbReference type="EMBL" id="JAAARO010000018">
    <property type="protein sequence ID" value="KAF5731966.1"/>
    <property type="molecule type" value="Genomic_DNA"/>
</dbReference>
<comment type="function">
    <text evidence="12">Acts in the modification of cell walls via demethylesterification of cell wall pectin.</text>
</comment>
<evidence type="ECO:0000256" key="4">
    <source>
        <dbReference type="ARBA" id="ARBA00007786"/>
    </source>
</evidence>
<evidence type="ECO:0000256" key="6">
    <source>
        <dbReference type="ARBA" id="ARBA00022512"/>
    </source>
</evidence>
<accession>A0A7J7CE18</accession>
<gene>
    <name evidence="16" type="ORF">HS088_TW18G00653</name>
</gene>
<reference evidence="16 17" key="1">
    <citation type="journal article" date="2020" name="Nat. Commun.">
        <title>Genome of Tripterygium wilfordii and identification of cytochrome P450 involved in triptolide biosynthesis.</title>
        <authorList>
            <person name="Tu L."/>
            <person name="Su P."/>
            <person name="Zhang Z."/>
            <person name="Gao L."/>
            <person name="Wang J."/>
            <person name="Hu T."/>
            <person name="Zhou J."/>
            <person name="Zhang Y."/>
            <person name="Zhao Y."/>
            <person name="Liu Y."/>
            <person name="Song Y."/>
            <person name="Tong Y."/>
            <person name="Lu Y."/>
            <person name="Yang J."/>
            <person name="Xu C."/>
            <person name="Jia M."/>
            <person name="Peters R.J."/>
            <person name="Huang L."/>
            <person name="Gao W."/>
        </authorList>
    </citation>
    <scope>NUCLEOTIDE SEQUENCE [LARGE SCALE GENOMIC DNA]</scope>
    <source>
        <strain evidence="17">cv. XIE 37</strain>
        <tissue evidence="16">Leaf</tissue>
    </source>
</reference>
<dbReference type="Proteomes" id="UP000593562">
    <property type="component" value="Unassembled WGS sequence"/>
</dbReference>
<dbReference type="FunFam" id="2.160.20.10:FF:000001">
    <property type="entry name" value="Pectinesterase"/>
    <property type="match status" value="1"/>
</dbReference>
<dbReference type="SMART" id="SM00856">
    <property type="entry name" value="PMEI"/>
    <property type="match status" value="1"/>
</dbReference>
<feature type="active site" evidence="13">
    <location>
        <position position="404"/>
    </location>
</feature>
<dbReference type="GO" id="GO:0004857">
    <property type="term" value="F:enzyme inhibitor activity"/>
    <property type="evidence" value="ECO:0007669"/>
    <property type="project" value="InterPro"/>
</dbReference>
<comment type="subcellular location">
    <subcellularLocation>
        <location evidence="1">Secreted</location>
        <location evidence="1">Cell wall</location>
    </subcellularLocation>
</comment>
<comment type="similarity">
    <text evidence="4">In the C-terminal section; belongs to the pectinesterase family.</text>
</comment>
<keyword evidence="7 14" id="KW-0378">Hydrolase</keyword>
<dbReference type="Gene3D" id="2.160.20.10">
    <property type="entry name" value="Single-stranded right-handed beta-helix, Pectin lyase-like"/>
    <property type="match status" value="1"/>
</dbReference>
<evidence type="ECO:0000313" key="16">
    <source>
        <dbReference type="EMBL" id="KAF5731966.1"/>
    </source>
</evidence>
<dbReference type="GO" id="GO:0030599">
    <property type="term" value="F:pectinesterase activity"/>
    <property type="evidence" value="ECO:0007669"/>
    <property type="project" value="UniProtKB-UniRule"/>
</dbReference>